<evidence type="ECO:0000259" key="5">
    <source>
        <dbReference type="Pfam" id="PF02984"/>
    </source>
</evidence>
<comment type="caution">
    <text evidence="6">The sequence shown here is derived from an EMBL/GenBank/DDBJ whole genome shotgun (WGS) entry which is preliminary data.</text>
</comment>
<evidence type="ECO:0000256" key="3">
    <source>
        <dbReference type="ARBA" id="ARBA00023306"/>
    </source>
</evidence>
<dbReference type="InterPro" id="IPR039361">
    <property type="entry name" value="Cyclin"/>
</dbReference>
<keyword evidence="3" id="KW-0131">Cell cycle</keyword>
<reference evidence="7" key="1">
    <citation type="journal article" date="2016" name="Nature">
        <title>The genome of the seagrass Zostera marina reveals angiosperm adaptation to the sea.</title>
        <authorList>
            <person name="Olsen J.L."/>
            <person name="Rouze P."/>
            <person name="Verhelst B."/>
            <person name="Lin Y.-C."/>
            <person name="Bayer T."/>
            <person name="Collen J."/>
            <person name="Dattolo E."/>
            <person name="De Paoli E."/>
            <person name="Dittami S."/>
            <person name="Maumus F."/>
            <person name="Michel G."/>
            <person name="Kersting A."/>
            <person name="Lauritano C."/>
            <person name="Lohaus R."/>
            <person name="Toepel M."/>
            <person name="Tonon T."/>
            <person name="Vanneste K."/>
            <person name="Amirebrahimi M."/>
            <person name="Brakel J."/>
            <person name="Bostroem C."/>
            <person name="Chovatia M."/>
            <person name="Grimwood J."/>
            <person name="Jenkins J.W."/>
            <person name="Jueterbock A."/>
            <person name="Mraz A."/>
            <person name="Stam W.T."/>
            <person name="Tice H."/>
            <person name="Bornberg-Bauer E."/>
            <person name="Green P.J."/>
            <person name="Pearson G.A."/>
            <person name="Procaccini G."/>
            <person name="Duarte C.M."/>
            <person name="Schmutz J."/>
            <person name="Reusch T.B.H."/>
            <person name="Van de Peer Y."/>
        </authorList>
    </citation>
    <scope>NUCLEOTIDE SEQUENCE [LARGE SCALE GENOMIC DNA]</scope>
    <source>
        <strain evidence="7">cv. Finnish</strain>
    </source>
</reference>
<dbReference type="PANTHER" id="PTHR10177">
    <property type="entry name" value="CYCLINS"/>
    <property type="match status" value="1"/>
</dbReference>
<keyword evidence="7" id="KW-1185">Reference proteome</keyword>
<accession>A0A0K9PEQ5</accession>
<dbReference type="GO" id="GO:0000082">
    <property type="term" value="P:G1/S transition of mitotic cell cycle"/>
    <property type="evidence" value="ECO:0000318"/>
    <property type="project" value="GO_Central"/>
</dbReference>
<dbReference type="Pfam" id="PF00134">
    <property type="entry name" value="Cyclin_N"/>
    <property type="match status" value="1"/>
</dbReference>
<evidence type="ECO:0000313" key="7">
    <source>
        <dbReference type="Proteomes" id="UP000036987"/>
    </source>
</evidence>
<dbReference type="GO" id="GO:0016538">
    <property type="term" value="F:cyclin-dependent protein serine/threonine kinase regulator activity"/>
    <property type="evidence" value="ECO:0000318"/>
    <property type="project" value="GO_Central"/>
</dbReference>
<dbReference type="InterPro" id="IPR006671">
    <property type="entry name" value="Cyclin_N"/>
</dbReference>
<proteinExistence type="predicted"/>
<dbReference type="InterPro" id="IPR036915">
    <property type="entry name" value="Cyclin-like_sf"/>
</dbReference>
<dbReference type="SUPFAM" id="SSF47954">
    <property type="entry name" value="Cyclin-like"/>
    <property type="match status" value="1"/>
</dbReference>
<evidence type="ECO:0000256" key="1">
    <source>
        <dbReference type="ARBA" id="ARBA00022618"/>
    </source>
</evidence>
<dbReference type="CDD" id="cd20544">
    <property type="entry name" value="CYCLIN_AtCycD-like_rpt2"/>
    <property type="match status" value="1"/>
</dbReference>
<dbReference type="OrthoDB" id="62at2759"/>
<dbReference type="GO" id="GO:0000307">
    <property type="term" value="C:cyclin-dependent protein kinase holoenzyme complex"/>
    <property type="evidence" value="ECO:0000318"/>
    <property type="project" value="GO_Central"/>
</dbReference>
<dbReference type="GO" id="GO:0005634">
    <property type="term" value="C:nucleus"/>
    <property type="evidence" value="ECO:0000318"/>
    <property type="project" value="GO_Central"/>
</dbReference>
<feature type="domain" description="Cyclin N-terminal" evidence="4">
    <location>
        <begin position="191"/>
        <end position="278"/>
    </location>
</feature>
<evidence type="ECO:0000256" key="2">
    <source>
        <dbReference type="ARBA" id="ARBA00023127"/>
    </source>
</evidence>
<evidence type="ECO:0008006" key="8">
    <source>
        <dbReference type="Google" id="ProtNLM"/>
    </source>
</evidence>
<dbReference type="InterPro" id="IPR004367">
    <property type="entry name" value="Cyclin_C-dom"/>
</dbReference>
<dbReference type="Proteomes" id="UP000036987">
    <property type="component" value="Unassembled WGS sequence"/>
</dbReference>
<dbReference type="Gene3D" id="1.10.472.10">
    <property type="entry name" value="Cyclin-like"/>
    <property type="match status" value="2"/>
</dbReference>
<evidence type="ECO:0000259" key="4">
    <source>
        <dbReference type="Pfam" id="PF00134"/>
    </source>
</evidence>
<name>A0A0K9PEQ5_ZOSMR</name>
<organism evidence="6 7">
    <name type="scientific">Zostera marina</name>
    <name type="common">Eelgrass</name>
    <dbReference type="NCBI Taxonomy" id="29655"/>
    <lineage>
        <taxon>Eukaryota</taxon>
        <taxon>Viridiplantae</taxon>
        <taxon>Streptophyta</taxon>
        <taxon>Embryophyta</taxon>
        <taxon>Tracheophyta</taxon>
        <taxon>Spermatophyta</taxon>
        <taxon>Magnoliopsida</taxon>
        <taxon>Liliopsida</taxon>
        <taxon>Zosteraceae</taxon>
        <taxon>Zostera</taxon>
    </lineage>
</organism>
<keyword evidence="1" id="KW-0132">Cell division</keyword>
<dbReference type="STRING" id="29655.A0A0K9PEQ5"/>
<feature type="domain" description="Cyclin C-terminal" evidence="5">
    <location>
        <begin position="282"/>
        <end position="370"/>
    </location>
</feature>
<keyword evidence="2" id="KW-0195">Cyclin</keyword>
<dbReference type="EMBL" id="LFYR01000958">
    <property type="protein sequence ID" value="KMZ66690.1"/>
    <property type="molecule type" value="Genomic_DNA"/>
</dbReference>
<dbReference type="GO" id="GO:0051301">
    <property type="term" value="P:cell division"/>
    <property type="evidence" value="ECO:0007669"/>
    <property type="project" value="UniProtKB-KW"/>
</dbReference>
<gene>
    <name evidence="6" type="ORF">ZOSMA_28G00480</name>
</gene>
<dbReference type="Pfam" id="PF02984">
    <property type="entry name" value="Cyclin_C"/>
    <property type="match status" value="1"/>
</dbReference>
<dbReference type="AlphaFoldDB" id="A0A0K9PEQ5"/>
<sequence>MTFKIVKHEKDVHFSFGSVRGMHFSNRLLDAIASHCVPYEDVLDEIELPYEDVLDYLEFCMLIRRYIRFSQKGFLGPFACATKSIVNGERIGLESSLRRKHLGNNGHSISNPAAAAAASASDTTILDVFADLGDISIEERQRQLNNLFDKQSYYLPVPGYGARLLRLTRLAALRSNAVLWIVMVRVVYRSTCANLNLCPSTVFTSVNLLDVFVSRFVEKVWEDWMMELAAVCCITISTKFTETEVPDIDSLQLPINDYDNLTIQRMEFLVLHGLDWHVQAVTAHSYVHLLLHKDATTDFIAKTYDLLLRSILDVRFLDYVPLDIAMAAIKCTEHEGQTVGGASEFLVSLTKKYQNEDQVQSCLEKMLVVSKEPMINSDGFSPGAIYKPLAPYVKMSDRVLRFDSFFLHSIEKGRKKRRRGA</sequence>
<dbReference type="GO" id="GO:0005737">
    <property type="term" value="C:cytoplasm"/>
    <property type="evidence" value="ECO:0000318"/>
    <property type="project" value="GO_Central"/>
</dbReference>
<evidence type="ECO:0000313" key="6">
    <source>
        <dbReference type="EMBL" id="KMZ66690.1"/>
    </source>
</evidence>
<protein>
    <recommendedName>
        <fullName evidence="8">Cyclin N-terminal domain-containing protein</fullName>
    </recommendedName>
</protein>